<feature type="region of interest" description="Disordered" evidence="1">
    <location>
        <begin position="61"/>
        <end position="81"/>
    </location>
</feature>
<evidence type="ECO:0000256" key="1">
    <source>
        <dbReference type="SAM" id="MobiDB-lite"/>
    </source>
</evidence>
<name>A0AA44F7B2_AGRTU</name>
<dbReference type="AlphaFoldDB" id="A0AA44F7B2"/>
<evidence type="ECO:0000313" key="3">
    <source>
        <dbReference type="Proteomes" id="UP000702952"/>
    </source>
</evidence>
<comment type="caution">
    <text evidence="2">The sequence shown here is derived from an EMBL/GenBank/DDBJ whole genome shotgun (WGS) entry which is preliminary data.</text>
</comment>
<dbReference type="Proteomes" id="UP000702952">
    <property type="component" value="Unassembled WGS sequence"/>
</dbReference>
<organism evidence="2 3">
    <name type="scientific">Agrobacterium tumefaciens</name>
    <dbReference type="NCBI Taxonomy" id="358"/>
    <lineage>
        <taxon>Bacteria</taxon>
        <taxon>Pseudomonadati</taxon>
        <taxon>Pseudomonadota</taxon>
        <taxon>Alphaproteobacteria</taxon>
        <taxon>Hyphomicrobiales</taxon>
        <taxon>Rhizobiaceae</taxon>
        <taxon>Rhizobium/Agrobacterium group</taxon>
        <taxon>Agrobacterium</taxon>
        <taxon>Agrobacterium tumefaciens complex</taxon>
    </lineage>
</organism>
<protein>
    <submittedName>
        <fullName evidence="2">Uncharacterized protein</fullName>
    </submittedName>
</protein>
<sequence>MIDGLENWREIDHRERALLMHLLRGDFQGKAEILEQMSSVEVMRISPTGSLKLRSQGPLAIVKDNDAPSPRPNDHIPIESFYDDEAPNQKSIVRIARLVRLALHVTNGRISELEVYKEDGSPIQTDPYEVDLSKVHFY</sequence>
<accession>A0AA44F7B2</accession>
<gene>
    <name evidence="2" type="ORF">G6M46_16970</name>
</gene>
<dbReference type="RefSeq" id="WP_065657925.1">
    <property type="nucleotide sequence ID" value="NZ_CP048522.1"/>
</dbReference>
<evidence type="ECO:0000313" key="2">
    <source>
        <dbReference type="EMBL" id="NTC29826.1"/>
    </source>
</evidence>
<dbReference type="EMBL" id="JAAMAY010000028">
    <property type="protein sequence ID" value="NTC29826.1"/>
    <property type="molecule type" value="Genomic_DNA"/>
</dbReference>
<reference evidence="2" key="1">
    <citation type="journal article" date="2020" name="Science">
        <title>Unexpected conservation and global transmission of agrobacterial virulence plasmids.</title>
        <authorList>
            <person name="Weisberg A.J."/>
            <person name="Davis E.W. 2nd"/>
            <person name="Tabima J."/>
            <person name="Belcher M.S."/>
            <person name="Miller M."/>
            <person name="Kuo C.H."/>
            <person name="Loper J.E."/>
            <person name="Grunwald N.J."/>
            <person name="Putnam M.L."/>
            <person name="Chang J.H."/>
        </authorList>
    </citation>
    <scope>NUCLEOTIDE SEQUENCE</scope>
    <source>
        <strain evidence="2">17-1853-1a</strain>
    </source>
</reference>
<proteinExistence type="predicted"/>